<reference evidence="4 5" key="1">
    <citation type="submission" date="2022-05" db="EMBL/GenBank/DDBJ databases">
        <title>Microbulbifer sp. nov., isolated from sponge.</title>
        <authorList>
            <person name="Gao L."/>
        </authorList>
    </citation>
    <scope>NUCLEOTIDE SEQUENCE [LARGE SCALE GENOMIC DNA]</scope>
    <source>
        <strain evidence="4 5">MI-G</strain>
    </source>
</reference>
<evidence type="ECO:0000259" key="3">
    <source>
        <dbReference type="Pfam" id="PF13511"/>
    </source>
</evidence>
<dbReference type="Proteomes" id="UP001321520">
    <property type="component" value="Chromosome"/>
</dbReference>
<proteinExistence type="predicted"/>
<sequence>MRIALAILFSSLALTAQANGIYKWVDENGVVHFGEQPPNNADVEVIKKPKSERYKQWEAGQQSALAAGEPKALTPKHTTEKKPAGQPERQSVQVEKEIARAEAAARAQRCQASRKTLKTLTSHARVREMDESGNLRMLGEDERQRRIAQEQQSIRKNC</sequence>
<evidence type="ECO:0000256" key="1">
    <source>
        <dbReference type="SAM" id="MobiDB-lite"/>
    </source>
</evidence>
<dbReference type="Pfam" id="PF13511">
    <property type="entry name" value="DUF4124"/>
    <property type="match status" value="1"/>
</dbReference>
<accession>A0ABY9EE50</accession>
<organism evidence="4 5">
    <name type="scientific">Microbulbifer spongiae</name>
    <dbReference type="NCBI Taxonomy" id="2944933"/>
    <lineage>
        <taxon>Bacteria</taxon>
        <taxon>Pseudomonadati</taxon>
        <taxon>Pseudomonadota</taxon>
        <taxon>Gammaproteobacteria</taxon>
        <taxon>Cellvibrionales</taxon>
        <taxon>Microbulbiferaceae</taxon>
        <taxon>Microbulbifer</taxon>
    </lineage>
</organism>
<dbReference type="InterPro" id="IPR025392">
    <property type="entry name" value="DUF4124"/>
</dbReference>
<keyword evidence="5" id="KW-1185">Reference proteome</keyword>
<feature type="compositionally biased region" description="Polar residues" evidence="1">
    <location>
        <begin position="149"/>
        <end position="158"/>
    </location>
</feature>
<feature type="chain" id="PRO_5045859242" evidence="2">
    <location>
        <begin position="19"/>
        <end position="158"/>
    </location>
</feature>
<evidence type="ECO:0000313" key="4">
    <source>
        <dbReference type="EMBL" id="WKD50266.1"/>
    </source>
</evidence>
<evidence type="ECO:0000313" key="5">
    <source>
        <dbReference type="Proteomes" id="UP001321520"/>
    </source>
</evidence>
<dbReference type="RefSeq" id="WP_301416399.1">
    <property type="nucleotide sequence ID" value="NZ_CP098023.1"/>
</dbReference>
<protein>
    <submittedName>
        <fullName evidence="4">DUF4124 domain-containing protein</fullName>
    </submittedName>
</protein>
<keyword evidence="2" id="KW-0732">Signal</keyword>
<feature type="signal peptide" evidence="2">
    <location>
        <begin position="1"/>
        <end position="18"/>
    </location>
</feature>
<evidence type="ECO:0000256" key="2">
    <source>
        <dbReference type="SAM" id="SignalP"/>
    </source>
</evidence>
<feature type="compositionally biased region" description="Basic and acidic residues" evidence="1">
    <location>
        <begin position="139"/>
        <end position="148"/>
    </location>
</feature>
<feature type="domain" description="DUF4124" evidence="3">
    <location>
        <begin position="10"/>
        <end position="64"/>
    </location>
</feature>
<dbReference type="EMBL" id="CP098023">
    <property type="protein sequence ID" value="WKD50266.1"/>
    <property type="molecule type" value="Genomic_DNA"/>
</dbReference>
<feature type="region of interest" description="Disordered" evidence="1">
    <location>
        <begin position="58"/>
        <end position="91"/>
    </location>
</feature>
<gene>
    <name evidence="4" type="ORF">M8T91_02195</name>
</gene>
<name>A0ABY9EE50_9GAMM</name>
<feature type="region of interest" description="Disordered" evidence="1">
    <location>
        <begin position="139"/>
        <end position="158"/>
    </location>
</feature>